<accession>A0AA38LYL0</accession>
<dbReference type="Proteomes" id="UP001164286">
    <property type="component" value="Unassembled WGS sequence"/>
</dbReference>
<comment type="caution">
    <text evidence="1">The sequence shown here is derived from an EMBL/GenBank/DDBJ whole genome shotgun (WGS) entry which is preliminary data.</text>
</comment>
<dbReference type="EMBL" id="JAKWFO010000001">
    <property type="protein sequence ID" value="KAI9639211.1"/>
    <property type="molecule type" value="Genomic_DNA"/>
</dbReference>
<name>A0AA38LYL0_9TREE</name>
<sequence length="454" mass="50405">MSPLNTVPTSRTDVHDVWVIIAEFLRVPIPAPLSRPSRSALRQHDLSVLCRVSKVRFQSLYSSSQPETETELRSKLHQEAAAPILYRAICTDRLPSLLQHINLTLPFTPLHHTTKLFLEYCDKEEDPTYLELCGTGRDLWASWGSVSPEEKEERRMRSCTGEIQRLIPALNRLQKMGMAKALPQLGTVAVAAAYGVTDNWNNLRLASAREISSSAVDTCASLFQRILAASTISHLCNRGFNGPLSTPAQIDPTHRGQPLCTTGRPYLRNYHFGASFPGQMLYKDMWERRDEGRSIPLPPTIANEPVHEAIPLPVGAPVRWSCDLGHQVSFPSVVTITDKVVSNLAQSRQQEPTGHDRGEAVGLAIFCSTPRWRSKYPSHKLDNNLATLAGISSTPPHLWQQNLHLSAEQQRIIAEAQGERPQEALKASGGGHDVVKWLPYEDMPICEACGSGRV</sequence>
<organism evidence="1 2">
    <name type="scientific">Dioszegia hungarica</name>
    <dbReference type="NCBI Taxonomy" id="4972"/>
    <lineage>
        <taxon>Eukaryota</taxon>
        <taxon>Fungi</taxon>
        <taxon>Dikarya</taxon>
        <taxon>Basidiomycota</taxon>
        <taxon>Agaricomycotina</taxon>
        <taxon>Tremellomycetes</taxon>
        <taxon>Tremellales</taxon>
        <taxon>Bulleribasidiaceae</taxon>
        <taxon>Dioszegia</taxon>
    </lineage>
</organism>
<evidence type="ECO:0000313" key="2">
    <source>
        <dbReference type="Proteomes" id="UP001164286"/>
    </source>
</evidence>
<keyword evidence="2" id="KW-1185">Reference proteome</keyword>
<protein>
    <submittedName>
        <fullName evidence="1">Uncharacterized protein</fullName>
    </submittedName>
</protein>
<evidence type="ECO:0000313" key="1">
    <source>
        <dbReference type="EMBL" id="KAI9639211.1"/>
    </source>
</evidence>
<dbReference type="GeneID" id="77726992"/>
<proteinExistence type="predicted"/>
<dbReference type="RefSeq" id="XP_052948988.1">
    <property type="nucleotide sequence ID" value="XM_053087787.1"/>
</dbReference>
<reference evidence="1" key="1">
    <citation type="journal article" date="2022" name="G3 (Bethesda)">
        <title>High quality genome of the basidiomycete yeast Dioszegia hungarica PDD-24b-2 isolated from cloud water.</title>
        <authorList>
            <person name="Jarrige D."/>
            <person name="Haridas S."/>
            <person name="Bleykasten-Grosshans C."/>
            <person name="Joly M."/>
            <person name="Nadalig T."/>
            <person name="Sancelme M."/>
            <person name="Vuilleumier S."/>
            <person name="Grigoriev I.V."/>
            <person name="Amato P."/>
            <person name="Bringel F."/>
        </authorList>
    </citation>
    <scope>NUCLEOTIDE SEQUENCE</scope>
    <source>
        <strain evidence="1">PDD-24b-2</strain>
    </source>
</reference>
<dbReference type="AlphaFoldDB" id="A0AA38LYL0"/>
<gene>
    <name evidence="1" type="ORF">MKK02DRAFT_29317</name>
</gene>